<dbReference type="Proteomes" id="UP001293254">
    <property type="component" value="Unassembled WGS sequence"/>
</dbReference>
<feature type="compositionally biased region" description="Polar residues" evidence="1">
    <location>
        <begin position="15"/>
        <end position="28"/>
    </location>
</feature>
<protein>
    <submittedName>
        <fullName evidence="2">Uncharacterized protein</fullName>
    </submittedName>
</protein>
<name>A0AAE1Y0H2_9LAMI</name>
<evidence type="ECO:0000256" key="1">
    <source>
        <dbReference type="SAM" id="MobiDB-lite"/>
    </source>
</evidence>
<reference evidence="2" key="1">
    <citation type="submission" date="2020-06" db="EMBL/GenBank/DDBJ databases">
        <authorList>
            <person name="Li T."/>
            <person name="Hu X."/>
            <person name="Zhang T."/>
            <person name="Song X."/>
            <person name="Zhang H."/>
            <person name="Dai N."/>
            <person name="Sheng W."/>
            <person name="Hou X."/>
            <person name="Wei L."/>
        </authorList>
    </citation>
    <scope>NUCLEOTIDE SEQUENCE</scope>
    <source>
        <strain evidence="2">3651</strain>
        <tissue evidence="2">Leaf</tissue>
    </source>
</reference>
<feature type="compositionally biased region" description="Polar residues" evidence="1">
    <location>
        <begin position="37"/>
        <end position="47"/>
    </location>
</feature>
<proteinExistence type="predicted"/>
<evidence type="ECO:0000313" key="2">
    <source>
        <dbReference type="EMBL" id="KAK4421252.1"/>
    </source>
</evidence>
<dbReference type="EMBL" id="JACGWO010000008">
    <property type="protein sequence ID" value="KAK4421252.1"/>
    <property type="molecule type" value="Genomic_DNA"/>
</dbReference>
<dbReference type="AlphaFoldDB" id="A0AAE1Y0H2"/>
<keyword evidence="3" id="KW-1185">Reference proteome</keyword>
<feature type="region of interest" description="Disordered" evidence="1">
    <location>
        <begin position="86"/>
        <end position="128"/>
    </location>
</feature>
<accession>A0AAE1Y0H2</accession>
<comment type="caution">
    <text evidence="2">The sequence shown here is derived from an EMBL/GenBank/DDBJ whole genome shotgun (WGS) entry which is preliminary data.</text>
</comment>
<sequence>MLTRSPILPPIVEESVQTESDVTTTEPQVTPPIISETGPSQTQASVQGPTMYEQLQMAHTKHAYLAKNDIAAKTYHQDTPPMTGTGFMPCFSSRPAIPGPKTIIKEHEERSLDLSKWPSQSSSSDQQK</sequence>
<feature type="region of interest" description="Disordered" evidence="1">
    <location>
        <begin position="1"/>
        <end position="47"/>
    </location>
</feature>
<feature type="compositionally biased region" description="Low complexity" evidence="1">
    <location>
        <begin position="114"/>
        <end position="128"/>
    </location>
</feature>
<reference evidence="2" key="2">
    <citation type="journal article" date="2024" name="Plant">
        <title>Genomic evolution and insights into agronomic trait innovations of Sesamum species.</title>
        <authorList>
            <person name="Miao H."/>
            <person name="Wang L."/>
            <person name="Qu L."/>
            <person name="Liu H."/>
            <person name="Sun Y."/>
            <person name="Le M."/>
            <person name="Wang Q."/>
            <person name="Wei S."/>
            <person name="Zheng Y."/>
            <person name="Lin W."/>
            <person name="Duan Y."/>
            <person name="Cao H."/>
            <person name="Xiong S."/>
            <person name="Wang X."/>
            <person name="Wei L."/>
            <person name="Li C."/>
            <person name="Ma Q."/>
            <person name="Ju M."/>
            <person name="Zhao R."/>
            <person name="Li G."/>
            <person name="Mu C."/>
            <person name="Tian Q."/>
            <person name="Mei H."/>
            <person name="Zhang T."/>
            <person name="Gao T."/>
            <person name="Zhang H."/>
        </authorList>
    </citation>
    <scope>NUCLEOTIDE SEQUENCE</scope>
    <source>
        <strain evidence="2">3651</strain>
    </source>
</reference>
<feature type="compositionally biased region" description="Basic and acidic residues" evidence="1">
    <location>
        <begin position="103"/>
        <end position="113"/>
    </location>
</feature>
<organism evidence="2 3">
    <name type="scientific">Sesamum alatum</name>
    <dbReference type="NCBI Taxonomy" id="300844"/>
    <lineage>
        <taxon>Eukaryota</taxon>
        <taxon>Viridiplantae</taxon>
        <taxon>Streptophyta</taxon>
        <taxon>Embryophyta</taxon>
        <taxon>Tracheophyta</taxon>
        <taxon>Spermatophyta</taxon>
        <taxon>Magnoliopsida</taxon>
        <taxon>eudicotyledons</taxon>
        <taxon>Gunneridae</taxon>
        <taxon>Pentapetalae</taxon>
        <taxon>asterids</taxon>
        <taxon>lamiids</taxon>
        <taxon>Lamiales</taxon>
        <taxon>Pedaliaceae</taxon>
        <taxon>Sesamum</taxon>
    </lineage>
</organism>
<gene>
    <name evidence="2" type="ORF">Salat_2075700</name>
</gene>
<evidence type="ECO:0000313" key="3">
    <source>
        <dbReference type="Proteomes" id="UP001293254"/>
    </source>
</evidence>